<dbReference type="EMBL" id="RWGY01000031">
    <property type="protein sequence ID" value="TVU14105.1"/>
    <property type="molecule type" value="Genomic_DNA"/>
</dbReference>
<comment type="caution">
    <text evidence="2">The sequence shown here is derived from an EMBL/GenBank/DDBJ whole genome shotgun (WGS) entry which is preliminary data.</text>
</comment>
<dbReference type="InterPro" id="IPR026960">
    <property type="entry name" value="RVT-Znf"/>
</dbReference>
<dbReference type="PANTHER" id="PTHR32141">
    <property type="match status" value="1"/>
</dbReference>
<dbReference type="SUPFAM" id="SSF52047">
    <property type="entry name" value="RNI-like"/>
    <property type="match status" value="1"/>
</dbReference>
<organism evidence="2 3">
    <name type="scientific">Eragrostis curvula</name>
    <name type="common">weeping love grass</name>
    <dbReference type="NCBI Taxonomy" id="38414"/>
    <lineage>
        <taxon>Eukaryota</taxon>
        <taxon>Viridiplantae</taxon>
        <taxon>Streptophyta</taxon>
        <taxon>Embryophyta</taxon>
        <taxon>Tracheophyta</taxon>
        <taxon>Spermatophyta</taxon>
        <taxon>Magnoliopsida</taxon>
        <taxon>Liliopsida</taxon>
        <taxon>Poales</taxon>
        <taxon>Poaceae</taxon>
        <taxon>PACMAD clade</taxon>
        <taxon>Chloridoideae</taxon>
        <taxon>Eragrostideae</taxon>
        <taxon>Eragrostidinae</taxon>
        <taxon>Eragrostis</taxon>
    </lineage>
</organism>
<dbReference type="Pfam" id="PF13966">
    <property type="entry name" value="zf-RVT"/>
    <property type="match status" value="1"/>
</dbReference>
<evidence type="ECO:0000313" key="2">
    <source>
        <dbReference type="EMBL" id="TVU14105.1"/>
    </source>
</evidence>
<dbReference type="OrthoDB" id="679495at2759"/>
<name>A0A5J9TS56_9POAL</name>
<dbReference type="Gramene" id="TVU14105">
    <property type="protein sequence ID" value="TVU14105"/>
    <property type="gene ID" value="EJB05_37551"/>
</dbReference>
<feature type="non-terminal residue" evidence="2">
    <location>
        <position position="1"/>
    </location>
</feature>
<accession>A0A5J9TS56</accession>
<dbReference type="PANTHER" id="PTHR32141:SF26">
    <property type="entry name" value="OS08G0328600 PROTEIN"/>
    <property type="match status" value="1"/>
</dbReference>
<evidence type="ECO:0000259" key="1">
    <source>
        <dbReference type="Pfam" id="PF13966"/>
    </source>
</evidence>
<reference evidence="2 3" key="1">
    <citation type="journal article" date="2019" name="Sci. Rep.">
        <title>A high-quality genome of Eragrostis curvula grass provides insights into Poaceae evolution and supports new strategies to enhance forage quality.</title>
        <authorList>
            <person name="Carballo J."/>
            <person name="Santos B.A.C.M."/>
            <person name="Zappacosta D."/>
            <person name="Garbus I."/>
            <person name="Selva J.P."/>
            <person name="Gallo C.A."/>
            <person name="Diaz A."/>
            <person name="Albertini E."/>
            <person name="Caccamo M."/>
            <person name="Echenique V."/>
        </authorList>
    </citation>
    <scope>NUCLEOTIDE SEQUENCE [LARGE SCALE GENOMIC DNA]</scope>
    <source>
        <strain evidence="3">cv. Victoria</strain>
        <tissue evidence="2">Leaf</tissue>
    </source>
</reference>
<feature type="domain" description="Reverse transcriptase zinc-binding" evidence="1">
    <location>
        <begin position="382"/>
        <end position="461"/>
    </location>
</feature>
<dbReference type="Gene3D" id="3.80.10.10">
    <property type="entry name" value="Ribonuclease Inhibitor"/>
    <property type="match status" value="1"/>
</dbReference>
<dbReference type="InterPro" id="IPR055302">
    <property type="entry name" value="F-box_dom-containing"/>
</dbReference>
<keyword evidence="3" id="KW-1185">Reference proteome</keyword>
<dbReference type="Proteomes" id="UP000324897">
    <property type="component" value="Unassembled WGS sequence"/>
</dbReference>
<dbReference type="InterPro" id="IPR032675">
    <property type="entry name" value="LRR_dom_sf"/>
</dbReference>
<sequence length="478" mass="53025">MDAVLASPATRQLEELRLSCAASLRVLDLAAYKIGPPASAVFGRLDTLILTWCESTVDMLQAVLDAAPSLATLRLDGFSFTAAEGEELSYDCDWYAPAPATSKRRVLLRCPRSVASLALLHCHGTDGLYLDAPGVLFLRYKGFLEHFPFNSATTPPSGESGARGAQLLHDTVVGLPSFKGRSSSTAACHLKLLNVNDIAVHPEQEDTYLKEFPELKFLEVKGSYEKDKHGAAVALANFLHYCPAVQELRLKFKVHGDLYVLPDGIHLSEERKAQLEEFNYFEVKIAKFLVEIAIVLEKMEVHNGHQRVHDHIHRKLAIWRAHSSNSKIDIVGGQELRMLTHAATAELTLVSSRISSITLSSTPDKRRSPLIDADNKLHMVPIYRLLMAGTDNSCDYAGNLWQNCTPPRVQFFTWLLVQGRIKCCTTLLTKHVVNNATCELCSNGETADHLLLQCPTTTSFWQALNIQLPASISSRRPW</sequence>
<dbReference type="AlphaFoldDB" id="A0A5J9TS56"/>
<proteinExistence type="predicted"/>
<evidence type="ECO:0000313" key="3">
    <source>
        <dbReference type="Proteomes" id="UP000324897"/>
    </source>
</evidence>
<protein>
    <recommendedName>
        <fullName evidence="1">Reverse transcriptase zinc-binding domain-containing protein</fullName>
    </recommendedName>
</protein>
<gene>
    <name evidence="2" type="ORF">EJB05_37551</name>
</gene>